<dbReference type="EMBL" id="FAXN01000069">
    <property type="protein sequence ID" value="CUV66188.1"/>
    <property type="molecule type" value="Genomic_DNA"/>
</dbReference>
<evidence type="ECO:0000313" key="1">
    <source>
        <dbReference type="EMBL" id="CUV66188.1"/>
    </source>
</evidence>
<protein>
    <submittedName>
        <fullName evidence="1">Uncharacterized protein</fullName>
    </submittedName>
</protein>
<accession>A0A0S4XQF7</accession>
<proteinExistence type="predicted"/>
<organism evidence="1">
    <name type="scientific">Sulfurovum sp. enrichment culture clone C5</name>
    <dbReference type="NCBI Taxonomy" id="497650"/>
    <lineage>
        <taxon>Bacteria</taxon>
        <taxon>Pseudomonadati</taxon>
        <taxon>Campylobacterota</taxon>
        <taxon>Epsilonproteobacteria</taxon>
        <taxon>Campylobacterales</taxon>
        <taxon>Sulfurovaceae</taxon>
        <taxon>Sulfurovum</taxon>
        <taxon>environmental samples</taxon>
    </lineage>
</organism>
<sequence>MRLKNVLDYKILMEIFKFSRQSWNNWKKENRPITVLIEKYFTDKDLQEFLDTGKISKFDNIERLPEILKLLTKYTAKEFWESIIAAYSDFDEFKGYALFLTQQMFIEGHLKDKFDFLKELDYLLVGRLDVFREDMKNVSEEYLKVINSFNKMIGFDFNENDIPIIKQIMSRYEVYNTLYDLDKAPKD</sequence>
<reference evidence="1" key="1">
    <citation type="submission" date="2015-11" db="EMBL/GenBank/DDBJ databases">
        <authorList>
            <person name="Zhang Y."/>
            <person name="Guo Z."/>
        </authorList>
    </citation>
    <scope>NUCLEOTIDE SEQUENCE</scope>
    <source>
        <strain evidence="1">BN30871</strain>
    </source>
</reference>
<name>A0A0S4XQF7_9BACT</name>
<dbReference type="AlphaFoldDB" id="A0A0S4XQF7"/>
<gene>
    <name evidence="1" type="ORF">BN3087_660018</name>
</gene>